<dbReference type="Pfam" id="PF04042">
    <property type="entry name" value="DNA_pol_E_B"/>
    <property type="match status" value="1"/>
</dbReference>
<keyword evidence="10" id="KW-1185">Reference proteome</keyword>
<dbReference type="STRING" id="91626.A0A0C9MSB6"/>
<gene>
    <name evidence="9" type="ORF">MAM1_0115d05682</name>
</gene>
<dbReference type="PIRSF" id="PIRSF018300">
    <property type="entry name" value="DNA_pol_alph_2"/>
    <property type="match status" value="1"/>
</dbReference>
<dbReference type="InterPro" id="IPR007185">
    <property type="entry name" value="DNA_pol_a/d/e_bsu"/>
</dbReference>
<organism evidence="9">
    <name type="scientific">Mucor ambiguus</name>
    <dbReference type="NCBI Taxonomy" id="91626"/>
    <lineage>
        <taxon>Eukaryota</taxon>
        <taxon>Fungi</taxon>
        <taxon>Fungi incertae sedis</taxon>
        <taxon>Mucoromycota</taxon>
        <taxon>Mucoromycotina</taxon>
        <taxon>Mucoromycetes</taxon>
        <taxon>Mucorales</taxon>
        <taxon>Mucorineae</taxon>
        <taxon>Mucoraceae</taxon>
        <taxon>Mucor</taxon>
    </lineage>
</organism>
<dbReference type="Pfam" id="PF22062">
    <property type="entry name" value="OB_DPOA2"/>
    <property type="match status" value="1"/>
</dbReference>
<keyword evidence="4 6" id="KW-0235">DNA replication</keyword>
<evidence type="ECO:0000259" key="7">
    <source>
        <dbReference type="Pfam" id="PF04042"/>
    </source>
</evidence>
<comment type="similarity">
    <text evidence="2 6">Belongs to the DNA polymerase alpha subunit B family.</text>
</comment>
<sequence length="572" mass="64903">MSDIKQLFSLGNNTDDQEVATELLSLCTIYTITPEVLRNKWEAFALTTGCALKPSLPYVKHLKNSLQREFDRQLKKQKTSRGAVVTKKPRMDLSDYGINTDTQDDSVESFMSNMFSSSNARPTKIMPMTPSASLNDTQISQVSSQFLTRKSAHVMDGQYNPHLPLRGDYIEDKPVIFNHLQDPIKPYRFMYEKTREKADMMDEHIDYIGSLIKEYHNIEAFANPARASQEPIYAYGRICPDASEGRLNDQSVLLQLSRDVGMGKRVKLNLAKVSDYSLFPGQIVGVFGTNMRGDVFHVDQFLLPPMPNNIESDVLTDRKPVEMIVASGPYTLDDDLSYQPLEDLLKKCEQDQPNVILLMGPFISANHPRVASGKIESLPEEVFHNQIVKRLEQFLEKSLHSHVLLMPHADDMIHSFPLYPQPPLENTIRHGRLHQLSNPAQISINGHNISASNIDILFRLAKEEISKSPEHTDRFSRLVRHVLQQHTYYPMFPHALGDSIDASQLVNIQVSWLPDILILPSQFKYFVKNVDDVVCINPGHLCKSLAAGSYARVVLYPTTDVNNQVRVDLFKL</sequence>
<evidence type="ECO:0000256" key="6">
    <source>
        <dbReference type="PIRNR" id="PIRNR018300"/>
    </source>
</evidence>
<feature type="domain" description="DNA polymerase alpha/delta/epsilon subunit B" evidence="7">
    <location>
        <begin position="324"/>
        <end position="528"/>
    </location>
</feature>
<dbReference type="Proteomes" id="UP000053815">
    <property type="component" value="Unassembled WGS sequence"/>
</dbReference>
<feature type="domain" description="DNA polymerase alpha subunit B OB" evidence="8">
    <location>
        <begin position="199"/>
        <end position="302"/>
    </location>
</feature>
<evidence type="ECO:0000256" key="4">
    <source>
        <dbReference type="ARBA" id="ARBA00022705"/>
    </source>
</evidence>
<dbReference type="GO" id="GO:0005658">
    <property type="term" value="C:alpha DNA polymerase:primase complex"/>
    <property type="evidence" value="ECO:0007669"/>
    <property type="project" value="TreeGrafter"/>
</dbReference>
<proteinExistence type="inferred from homology"/>
<evidence type="ECO:0000256" key="1">
    <source>
        <dbReference type="ARBA" id="ARBA00004123"/>
    </source>
</evidence>
<dbReference type="EMBL" id="DF836404">
    <property type="protein sequence ID" value="GAN06202.1"/>
    <property type="molecule type" value="Genomic_DNA"/>
</dbReference>
<accession>A0A0C9MSB6</accession>
<dbReference type="InterPro" id="IPR016722">
    <property type="entry name" value="DNA_pol_alpha_bsu"/>
</dbReference>
<protein>
    <recommendedName>
        <fullName evidence="3 6">DNA polymerase alpha subunit B</fullName>
    </recommendedName>
</protein>
<evidence type="ECO:0000256" key="5">
    <source>
        <dbReference type="ARBA" id="ARBA00023242"/>
    </source>
</evidence>
<dbReference type="InterPro" id="IPR054300">
    <property type="entry name" value="OB_DPOA2"/>
</dbReference>
<evidence type="ECO:0000313" key="10">
    <source>
        <dbReference type="Proteomes" id="UP000053815"/>
    </source>
</evidence>
<evidence type="ECO:0000259" key="8">
    <source>
        <dbReference type="Pfam" id="PF22062"/>
    </source>
</evidence>
<reference evidence="9" key="1">
    <citation type="submission" date="2014-09" db="EMBL/GenBank/DDBJ databases">
        <title>Draft genome sequence of an oleaginous Mucoromycotina fungus Mucor ambiguus NBRC6742.</title>
        <authorList>
            <person name="Takeda I."/>
            <person name="Yamane N."/>
            <person name="Morita T."/>
            <person name="Tamano K."/>
            <person name="Machida M."/>
            <person name="Baker S."/>
            <person name="Koike H."/>
        </authorList>
    </citation>
    <scope>NUCLEOTIDE SEQUENCE</scope>
    <source>
        <strain evidence="9">NBRC 6742</strain>
    </source>
</reference>
<dbReference type="GO" id="GO:0006270">
    <property type="term" value="P:DNA replication initiation"/>
    <property type="evidence" value="ECO:0007669"/>
    <property type="project" value="TreeGrafter"/>
</dbReference>
<dbReference type="OrthoDB" id="336885at2759"/>
<evidence type="ECO:0000256" key="3">
    <source>
        <dbReference type="ARBA" id="ARBA00018596"/>
    </source>
</evidence>
<dbReference type="Gene3D" id="3.60.21.60">
    <property type="match status" value="2"/>
</dbReference>
<evidence type="ECO:0000256" key="2">
    <source>
        <dbReference type="ARBA" id="ARBA00007299"/>
    </source>
</evidence>
<dbReference type="PANTHER" id="PTHR23061:SF12">
    <property type="entry name" value="DNA POLYMERASE ALPHA SUBUNIT B"/>
    <property type="match status" value="1"/>
</dbReference>
<dbReference type="AlphaFoldDB" id="A0A0C9MSB6"/>
<dbReference type="GO" id="GO:0003677">
    <property type="term" value="F:DNA binding"/>
    <property type="evidence" value="ECO:0007669"/>
    <property type="project" value="InterPro"/>
</dbReference>
<comment type="function">
    <text evidence="6">Accessory subunit of the DNA polymerase alpha complex (also known as the alpha DNA polymerase-primase complex) which plays an essential role in the initiation of DNA synthesis.</text>
</comment>
<comment type="subcellular location">
    <subcellularLocation>
        <location evidence="1 6">Nucleus</location>
    </subcellularLocation>
</comment>
<dbReference type="PANTHER" id="PTHR23061">
    <property type="entry name" value="DNA POLYMERASE 2 ALPHA 70 KDA SUBUNIT"/>
    <property type="match status" value="1"/>
</dbReference>
<name>A0A0C9MSB6_9FUNG</name>
<evidence type="ECO:0000313" key="9">
    <source>
        <dbReference type="EMBL" id="GAN06202.1"/>
    </source>
</evidence>
<keyword evidence="5 6" id="KW-0539">Nucleus</keyword>